<dbReference type="KEGG" id="muc:MuYL_1296"/>
<gene>
    <name evidence="2" type="ORF">MuYL_1296</name>
</gene>
<dbReference type="RefSeq" id="WP_094569688.1">
    <property type="nucleotide sequence ID" value="NZ_CP022743.1"/>
</dbReference>
<name>A0A223NU40_9SPHI</name>
<dbReference type="Proteomes" id="UP000215002">
    <property type="component" value="Chromosome"/>
</dbReference>
<sequence length="181" mass="20967">MAKKEINTLIPQESIIHKIVILRREKVMLDLHLAEIYGVETRALKQAVRRNIDLFPDDFMFELNAMEIETVVSQNVIPSKQYLGGSAPFAFTEAGVAMLSSVLKSKRAKEMNIAIMRAFIALRQMLLNNTELRLEIEYIKKKVDNHDKNIELVFHYLDELLEKKDQPEPPRKRIGYKPDSD</sequence>
<feature type="domain" description="KilA-N DNA-binding" evidence="1">
    <location>
        <begin position="18"/>
        <end position="102"/>
    </location>
</feature>
<dbReference type="Pfam" id="PF10543">
    <property type="entry name" value="ORF6N"/>
    <property type="match status" value="1"/>
</dbReference>
<proteinExistence type="predicted"/>
<reference evidence="2 3" key="1">
    <citation type="submission" date="2017-08" db="EMBL/GenBank/DDBJ databases">
        <title>Complete genome sequence of Mucilaginibacter sp. strain BJC16-A31.</title>
        <authorList>
            <consortium name="Henan University of Science and Technology"/>
            <person name="You X."/>
        </authorList>
    </citation>
    <scope>NUCLEOTIDE SEQUENCE [LARGE SCALE GENOMIC DNA]</scope>
    <source>
        <strain evidence="2 3">BJC16-A31</strain>
    </source>
</reference>
<evidence type="ECO:0000259" key="1">
    <source>
        <dbReference type="Pfam" id="PF10543"/>
    </source>
</evidence>
<accession>A0A223NU40</accession>
<organism evidence="2 3">
    <name type="scientific">Mucilaginibacter xinganensis</name>
    <dbReference type="NCBI Taxonomy" id="1234841"/>
    <lineage>
        <taxon>Bacteria</taxon>
        <taxon>Pseudomonadati</taxon>
        <taxon>Bacteroidota</taxon>
        <taxon>Sphingobacteriia</taxon>
        <taxon>Sphingobacteriales</taxon>
        <taxon>Sphingobacteriaceae</taxon>
        <taxon>Mucilaginibacter</taxon>
    </lineage>
</organism>
<dbReference type="InterPro" id="IPR018873">
    <property type="entry name" value="KilA-N_DNA-bd_domain"/>
</dbReference>
<dbReference type="AlphaFoldDB" id="A0A223NU40"/>
<keyword evidence="2" id="KW-0238">DNA-binding</keyword>
<keyword evidence="3" id="KW-1185">Reference proteome</keyword>
<dbReference type="EMBL" id="CP022743">
    <property type="protein sequence ID" value="ASU33194.1"/>
    <property type="molecule type" value="Genomic_DNA"/>
</dbReference>
<evidence type="ECO:0000313" key="3">
    <source>
        <dbReference type="Proteomes" id="UP000215002"/>
    </source>
</evidence>
<evidence type="ECO:0000313" key="2">
    <source>
        <dbReference type="EMBL" id="ASU33194.1"/>
    </source>
</evidence>
<dbReference type="OrthoDB" id="9816206at2"/>
<dbReference type="GO" id="GO:0003677">
    <property type="term" value="F:DNA binding"/>
    <property type="evidence" value="ECO:0007669"/>
    <property type="project" value="UniProtKB-KW"/>
</dbReference>
<protein>
    <submittedName>
        <fullName evidence="2">DNA-binding protein</fullName>
    </submittedName>
</protein>